<evidence type="ECO:0000259" key="3">
    <source>
        <dbReference type="Pfam" id="PF00107"/>
    </source>
</evidence>
<evidence type="ECO:0000313" key="4">
    <source>
        <dbReference type="EMBL" id="KAJ8893465.1"/>
    </source>
</evidence>
<keyword evidence="1" id="KW-0521">NADP</keyword>
<organism evidence="4 5">
    <name type="scientific">Dryococelus australis</name>
    <dbReference type="NCBI Taxonomy" id="614101"/>
    <lineage>
        <taxon>Eukaryota</taxon>
        <taxon>Metazoa</taxon>
        <taxon>Ecdysozoa</taxon>
        <taxon>Arthropoda</taxon>
        <taxon>Hexapoda</taxon>
        <taxon>Insecta</taxon>
        <taxon>Pterygota</taxon>
        <taxon>Neoptera</taxon>
        <taxon>Polyneoptera</taxon>
        <taxon>Phasmatodea</taxon>
        <taxon>Verophasmatodea</taxon>
        <taxon>Anareolatae</taxon>
        <taxon>Phasmatidae</taxon>
        <taxon>Eurycanthinae</taxon>
        <taxon>Dryococelus</taxon>
    </lineage>
</organism>
<proteinExistence type="predicted"/>
<keyword evidence="2" id="KW-0560">Oxidoreductase</keyword>
<keyword evidence="5" id="KW-1185">Reference proteome</keyword>
<dbReference type="PANTHER" id="PTHR43981:SF2">
    <property type="entry name" value="ENOYL-[ACYL-CARRIER-PROTEIN] REDUCTASE, MITOCHONDRIAL"/>
    <property type="match status" value="1"/>
</dbReference>
<dbReference type="Pfam" id="PF00107">
    <property type="entry name" value="ADH_zinc_N"/>
    <property type="match status" value="1"/>
</dbReference>
<gene>
    <name evidence="4" type="ORF">PR048_006063</name>
</gene>
<name>A0ABQ9I9X2_9NEOP</name>
<dbReference type="InterPro" id="IPR036291">
    <property type="entry name" value="NAD(P)-bd_dom_sf"/>
</dbReference>
<evidence type="ECO:0000256" key="1">
    <source>
        <dbReference type="ARBA" id="ARBA00022857"/>
    </source>
</evidence>
<dbReference type="InterPro" id="IPR051034">
    <property type="entry name" value="Mito_Enoyl-ACP_Reductase"/>
</dbReference>
<accession>A0ABQ9I9X2</accession>
<dbReference type="Proteomes" id="UP001159363">
    <property type="component" value="Chromosome 2"/>
</dbReference>
<feature type="domain" description="Alcohol dehydrogenase-like C-terminal" evidence="3">
    <location>
        <begin position="8"/>
        <end position="67"/>
    </location>
</feature>
<evidence type="ECO:0000313" key="5">
    <source>
        <dbReference type="Proteomes" id="UP001159363"/>
    </source>
</evidence>
<protein>
    <recommendedName>
        <fullName evidence="3">Alcohol dehydrogenase-like C-terminal domain-containing protein</fullName>
    </recommendedName>
</protein>
<sequence length="133" mass="15069">MFKMREVQKPRLALNCVGGRSSQMILRQLNHGGVMVTYGGMSREPVPVHTSLLIFNNVTLRGYWMTAWTHKHAGSPQHQQMTDHISQLLIEGKLKSPVHKLVPVTAYKEAIESVLNTRGFVGFKHLFDFQNKG</sequence>
<dbReference type="PANTHER" id="PTHR43981">
    <property type="entry name" value="ENOYL-[ACYL-CARRIER-PROTEIN] REDUCTASE, MITOCHONDRIAL"/>
    <property type="match status" value="1"/>
</dbReference>
<dbReference type="EMBL" id="JARBHB010000002">
    <property type="protein sequence ID" value="KAJ8893465.1"/>
    <property type="molecule type" value="Genomic_DNA"/>
</dbReference>
<dbReference type="Gene3D" id="3.40.50.720">
    <property type="entry name" value="NAD(P)-binding Rossmann-like Domain"/>
    <property type="match status" value="1"/>
</dbReference>
<comment type="caution">
    <text evidence="4">The sequence shown here is derived from an EMBL/GenBank/DDBJ whole genome shotgun (WGS) entry which is preliminary data.</text>
</comment>
<reference evidence="4 5" key="1">
    <citation type="submission" date="2023-02" db="EMBL/GenBank/DDBJ databases">
        <title>LHISI_Scaffold_Assembly.</title>
        <authorList>
            <person name="Stuart O.P."/>
            <person name="Cleave R."/>
            <person name="Magrath M.J.L."/>
            <person name="Mikheyev A.S."/>
        </authorList>
    </citation>
    <scope>NUCLEOTIDE SEQUENCE [LARGE SCALE GENOMIC DNA]</scope>
    <source>
        <strain evidence="4">Daus_M_001</strain>
        <tissue evidence="4">Leg muscle</tissue>
    </source>
</reference>
<dbReference type="InterPro" id="IPR013149">
    <property type="entry name" value="ADH-like_C"/>
</dbReference>
<dbReference type="Gene3D" id="3.90.180.10">
    <property type="entry name" value="Medium-chain alcohol dehydrogenases, catalytic domain"/>
    <property type="match status" value="1"/>
</dbReference>
<evidence type="ECO:0000256" key="2">
    <source>
        <dbReference type="ARBA" id="ARBA00023002"/>
    </source>
</evidence>
<dbReference type="SUPFAM" id="SSF51735">
    <property type="entry name" value="NAD(P)-binding Rossmann-fold domains"/>
    <property type="match status" value="1"/>
</dbReference>